<proteinExistence type="predicted"/>
<sequence length="69" mass="7883">MTSANWVTWSKNTHLVTSCKPSCKDRRENKDGEKRDVCVCVRIHRPLYLHGKSGSFRTTCIAKMTLKDG</sequence>
<comment type="caution">
    <text evidence="1">The sequence shown here is derived from an EMBL/GenBank/DDBJ whole genome shotgun (WGS) entry which is preliminary data.</text>
</comment>
<reference evidence="1 2" key="1">
    <citation type="submission" date="2023-09" db="EMBL/GenBank/DDBJ databases">
        <authorList>
            <person name="Wang M."/>
        </authorList>
    </citation>
    <scope>NUCLEOTIDE SEQUENCE [LARGE SCALE GENOMIC DNA]</scope>
    <source>
        <strain evidence="1">GT-2023</strain>
        <tissue evidence="1">Liver</tissue>
    </source>
</reference>
<dbReference type="Proteomes" id="UP001558613">
    <property type="component" value="Unassembled WGS sequence"/>
</dbReference>
<protein>
    <submittedName>
        <fullName evidence="1">Uncharacterized protein</fullName>
    </submittedName>
</protein>
<keyword evidence="2" id="KW-1185">Reference proteome</keyword>
<organism evidence="1 2">
    <name type="scientific">Cirrhinus molitorella</name>
    <name type="common">mud carp</name>
    <dbReference type="NCBI Taxonomy" id="172907"/>
    <lineage>
        <taxon>Eukaryota</taxon>
        <taxon>Metazoa</taxon>
        <taxon>Chordata</taxon>
        <taxon>Craniata</taxon>
        <taxon>Vertebrata</taxon>
        <taxon>Euteleostomi</taxon>
        <taxon>Actinopterygii</taxon>
        <taxon>Neopterygii</taxon>
        <taxon>Teleostei</taxon>
        <taxon>Ostariophysi</taxon>
        <taxon>Cypriniformes</taxon>
        <taxon>Cyprinidae</taxon>
        <taxon>Labeoninae</taxon>
        <taxon>Labeonini</taxon>
        <taxon>Cirrhinus</taxon>
    </lineage>
</organism>
<name>A0ABR3NYI6_9TELE</name>
<accession>A0ABR3NYI6</accession>
<dbReference type="EMBL" id="JAYMGO010000001">
    <property type="protein sequence ID" value="KAL1282108.1"/>
    <property type="molecule type" value="Genomic_DNA"/>
</dbReference>
<evidence type="ECO:0000313" key="2">
    <source>
        <dbReference type="Proteomes" id="UP001558613"/>
    </source>
</evidence>
<evidence type="ECO:0000313" key="1">
    <source>
        <dbReference type="EMBL" id="KAL1282108.1"/>
    </source>
</evidence>
<gene>
    <name evidence="1" type="ORF">QQF64_000911</name>
</gene>